<organism evidence="7 8">
    <name type="scientific">Lawsonia intracellularis (strain PHE/MN1-00)</name>
    <dbReference type="NCBI Taxonomy" id="363253"/>
    <lineage>
        <taxon>Bacteria</taxon>
        <taxon>Pseudomonadati</taxon>
        <taxon>Thermodesulfobacteriota</taxon>
        <taxon>Desulfovibrionia</taxon>
        <taxon>Desulfovibrionales</taxon>
        <taxon>Desulfovibrionaceae</taxon>
        <taxon>Lawsonia</taxon>
    </lineage>
</organism>
<dbReference type="AlphaFoldDB" id="Q1MQ48"/>
<dbReference type="GO" id="GO:0016020">
    <property type="term" value="C:membrane"/>
    <property type="evidence" value="ECO:0007669"/>
    <property type="project" value="UniProtKB-SubCell"/>
</dbReference>
<dbReference type="PANTHER" id="PTHR37422:SF13">
    <property type="entry name" value="LIPOPOLYSACCHARIDE BIOSYNTHESIS PROTEIN PA4999-RELATED"/>
    <property type="match status" value="1"/>
</dbReference>
<feature type="transmembrane region" description="Helical" evidence="5">
    <location>
        <begin position="123"/>
        <end position="144"/>
    </location>
</feature>
<proteinExistence type="predicted"/>
<sequence length="428" mass="48864">MKIFFCNWRGLESNSSRLRSVLFIFFSLSILLFPLGQALRVILPILCLPIIILLYIQDWNNSTLRILPFRWLFIIFIASFIIQLVTSEWLAASWASVKPNLLRGIVLAFVGMEVVRSEKDLRWLIIIFAVTFFYEGLDGVWQVLTGFDYIKHTAIMSGRLTGSLGTYRVGNYMAIIALPAFGIWTLLPMKNNRLRIVAVAVLLSPGLFLWLGSFTRIGYLALLGALYILWICIWTKFSLLKVIVPPMLLLVVLSMFGIARLSWETMLNDPRIELWIRAIEVGKEHLWLGTGSSTFILALQKQGIILQSVPSMDLGHPHNIYIQFFIDGGLIGFTSYILFFVIITLWTLFHIRRGVQKEIQGLFPGCYWQLLSFIWAGWVAYLITGFCGHDFYRTWWLSTAATLLGILIGGCQWGKKDSKKELDSVSLV</sequence>
<dbReference type="OrthoDB" id="5447433at2"/>
<evidence type="ECO:0000313" key="8">
    <source>
        <dbReference type="Proteomes" id="UP000002430"/>
    </source>
</evidence>
<evidence type="ECO:0000256" key="2">
    <source>
        <dbReference type="ARBA" id="ARBA00022692"/>
    </source>
</evidence>
<evidence type="ECO:0000313" key="7">
    <source>
        <dbReference type="EMBL" id="CAJ54879.1"/>
    </source>
</evidence>
<feature type="transmembrane region" description="Helical" evidence="5">
    <location>
        <begin position="217"/>
        <end position="235"/>
    </location>
</feature>
<dbReference type="HOGENOM" id="CLU_616400_0_0_7"/>
<protein>
    <submittedName>
        <fullName evidence="7">Lipid A core-O-antigen ligase and related enzymes</fullName>
    </submittedName>
</protein>
<dbReference type="Proteomes" id="UP000002430">
    <property type="component" value="Chromosome"/>
</dbReference>
<reference evidence="7 8" key="1">
    <citation type="submission" date="2005-11" db="EMBL/GenBank/DDBJ databases">
        <title>The complete genome sequence of Lawsonia intracellularis: the causative agent of proliferative enteropathy.</title>
        <authorList>
            <person name="Kaur K."/>
            <person name="Zhang Q."/>
            <person name="Beckler D."/>
            <person name="Munir S."/>
            <person name="Li L."/>
            <person name="Kinsley K."/>
            <person name="Herron L."/>
            <person name="Peterson A."/>
            <person name="May B."/>
            <person name="Singh S."/>
            <person name="Gebhart C."/>
            <person name="Kapur V."/>
        </authorList>
    </citation>
    <scope>NUCLEOTIDE SEQUENCE [LARGE SCALE GENOMIC DNA]</scope>
    <source>
        <strain evidence="7 8">PHE/MN1-00</strain>
    </source>
</reference>
<feature type="transmembrane region" description="Helical" evidence="5">
    <location>
        <begin position="320"/>
        <end position="349"/>
    </location>
</feature>
<dbReference type="InterPro" id="IPR007016">
    <property type="entry name" value="O-antigen_ligase-rel_domated"/>
</dbReference>
<accession>Q1MQ48</accession>
<feature type="transmembrane region" description="Helical" evidence="5">
    <location>
        <begin position="169"/>
        <end position="187"/>
    </location>
</feature>
<feature type="transmembrane region" description="Helical" evidence="5">
    <location>
        <begin position="242"/>
        <end position="263"/>
    </location>
</feature>
<keyword evidence="8" id="KW-1185">Reference proteome</keyword>
<dbReference type="Pfam" id="PF04932">
    <property type="entry name" value="Wzy_C"/>
    <property type="match status" value="1"/>
</dbReference>
<feature type="transmembrane region" description="Helical" evidence="5">
    <location>
        <begin position="194"/>
        <end position="211"/>
    </location>
</feature>
<keyword evidence="3 5" id="KW-1133">Transmembrane helix</keyword>
<feature type="transmembrane region" description="Helical" evidence="5">
    <location>
        <begin position="361"/>
        <end position="383"/>
    </location>
</feature>
<evidence type="ECO:0000256" key="5">
    <source>
        <dbReference type="SAM" id="Phobius"/>
    </source>
</evidence>
<evidence type="ECO:0000256" key="1">
    <source>
        <dbReference type="ARBA" id="ARBA00004141"/>
    </source>
</evidence>
<feature type="transmembrane region" description="Helical" evidence="5">
    <location>
        <begin position="69"/>
        <end position="86"/>
    </location>
</feature>
<keyword evidence="2 5" id="KW-0812">Transmembrane</keyword>
<keyword evidence="4 5" id="KW-0472">Membrane</keyword>
<gene>
    <name evidence="7" type="ordered locus">LI0825</name>
</gene>
<dbReference type="EMBL" id="AM180252">
    <property type="protein sequence ID" value="CAJ54879.1"/>
    <property type="molecule type" value="Genomic_DNA"/>
</dbReference>
<dbReference type="STRING" id="363253.LI0825"/>
<dbReference type="KEGG" id="lip:LI0825"/>
<feature type="transmembrane region" description="Helical" evidence="5">
    <location>
        <begin position="41"/>
        <end position="57"/>
    </location>
</feature>
<dbReference type="InterPro" id="IPR051533">
    <property type="entry name" value="WaaL-like"/>
</dbReference>
<dbReference type="PANTHER" id="PTHR37422">
    <property type="entry name" value="TEICHURONIC ACID BIOSYNTHESIS PROTEIN TUAE"/>
    <property type="match status" value="1"/>
</dbReference>
<dbReference type="eggNOG" id="COG3307">
    <property type="taxonomic scope" value="Bacteria"/>
</dbReference>
<evidence type="ECO:0000256" key="4">
    <source>
        <dbReference type="ARBA" id="ARBA00023136"/>
    </source>
</evidence>
<evidence type="ECO:0000256" key="3">
    <source>
        <dbReference type="ARBA" id="ARBA00022989"/>
    </source>
</evidence>
<keyword evidence="7" id="KW-0436">Ligase</keyword>
<feature type="transmembrane region" description="Helical" evidence="5">
    <location>
        <begin position="395"/>
        <end position="414"/>
    </location>
</feature>
<dbReference type="RefSeq" id="WP_011526908.1">
    <property type="nucleotide sequence ID" value="NC_008011.1"/>
</dbReference>
<name>Q1MQ48_LAWIP</name>
<feature type="domain" description="O-antigen ligase-related" evidence="6">
    <location>
        <begin position="206"/>
        <end position="336"/>
    </location>
</feature>
<evidence type="ECO:0000259" key="6">
    <source>
        <dbReference type="Pfam" id="PF04932"/>
    </source>
</evidence>
<comment type="subcellular location">
    <subcellularLocation>
        <location evidence="1">Membrane</location>
        <topology evidence="1">Multi-pass membrane protein</topology>
    </subcellularLocation>
</comment>
<dbReference type="GO" id="GO:0016874">
    <property type="term" value="F:ligase activity"/>
    <property type="evidence" value="ECO:0007669"/>
    <property type="project" value="UniProtKB-KW"/>
</dbReference>